<evidence type="ECO:0000313" key="4">
    <source>
        <dbReference type="Proteomes" id="UP001501218"/>
    </source>
</evidence>
<gene>
    <name evidence="3" type="ORF">GCM10009854_24430</name>
</gene>
<proteinExistence type="predicted"/>
<feature type="transmembrane region" description="Helical" evidence="2">
    <location>
        <begin position="7"/>
        <end position="30"/>
    </location>
</feature>
<reference evidence="3 4" key="1">
    <citation type="journal article" date="2019" name="Int. J. Syst. Evol. Microbiol.">
        <title>The Global Catalogue of Microorganisms (GCM) 10K type strain sequencing project: providing services to taxonomists for standard genome sequencing and annotation.</title>
        <authorList>
            <consortium name="The Broad Institute Genomics Platform"/>
            <consortium name="The Broad Institute Genome Sequencing Center for Infectious Disease"/>
            <person name="Wu L."/>
            <person name="Ma J."/>
        </authorList>
    </citation>
    <scope>NUCLEOTIDE SEQUENCE [LARGE SCALE GENOMIC DNA]</scope>
    <source>
        <strain evidence="3 4">JCM 16221</strain>
    </source>
</reference>
<organism evidence="3 4">
    <name type="scientific">Saccharopolyspora halophila</name>
    <dbReference type="NCBI Taxonomy" id="405551"/>
    <lineage>
        <taxon>Bacteria</taxon>
        <taxon>Bacillati</taxon>
        <taxon>Actinomycetota</taxon>
        <taxon>Actinomycetes</taxon>
        <taxon>Pseudonocardiales</taxon>
        <taxon>Pseudonocardiaceae</taxon>
        <taxon>Saccharopolyspora</taxon>
    </lineage>
</organism>
<protein>
    <submittedName>
        <fullName evidence="3">Uncharacterized protein</fullName>
    </submittedName>
</protein>
<evidence type="ECO:0000313" key="3">
    <source>
        <dbReference type="EMBL" id="GAA2346606.1"/>
    </source>
</evidence>
<feature type="compositionally biased region" description="Basic and acidic residues" evidence="1">
    <location>
        <begin position="88"/>
        <end position="98"/>
    </location>
</feature>
<feature type="transmembrane region" description="Helical" evidence="2">
    <location>
        <begin position="36"/>
        <end position="60"/>
    </location>
</feature>
<keyword evidence="4" id="KW-1185">Reference proteome</keyword>
<sequence length="130" mass="14580">MRGYAVHLLFHALAVVCGAAFGVAAVLWWFDRENYNALYLAVGALVMGVAVLLIQALYIATEPSARRRPRQVQRAEPHPLSQPGMQSVDRRNPTRPEMEPVSPQPHPEQFDQETKTPALEALEEHSRRQG</sequence>
<keyword evidence="2" id="KW-0812">Transmembrane</keyword>
<keyword evidence="2" id="KW-1133">Transmembrane helix</keyword>
<name>A0ABN3G9U8_9PSEU</name>
<keyword evidence="2" id="KW-0472">Membrane</keyword>
<dbReference type="EMBL" id="BAAARA010000007">
    <property type="protein sequence ID" value="GAA2346606.1"/>
    <property type="molecule type" value="Genomic_DNA"/>
</dbReference>
<dbReference type="Proteomes" id="UP001501218">
    <property type="component" value="Unassembled WGS sequence"/>
</dbReference>
<accession>A0ABN3G9U8</accession>
<comment type="caution">
    <text evidence="3">The sequence shown here is derived from an EMBL/GenBank/DDBJ whole genome shotgun (WGS) entry which is preliminary data.</text>
</comment>
<feature type="region of interest" description="Disordered" evidence="1">
    <location>
        <begin position="64"/>
        <end position="130"/>
    </location>
</feature>
<dbReference type="RefSeq" id="WP_344130377.1">
    <property type="nucleotide sequence ID" value="NZ_BAAARA010000007.1"/>
</dbReference>
<evidence type="ECO:0000256" key="1">
    <source>
        <dbReference type="SAM" id="MobiDB-lite"/>
    </source>
</evidence>
<evidence type="ECO:0000256" key="2">
    <source>
        <dbReference type="SAM" id="Phobius"/>
    </source>
</evidence>